<proteinExistence type="predicted"/>
<accession>A0A7J9E248</accession>
<protein>
    <submittedName>
        <fullName evidence="1">Uncharacterized protein</fullName>
    </submittedName>
</protein>
<reference evidence="1 2" key="1">
    <citation type="journal article" date="2019" name="Genome Biol. Evol.">
        <title>Insights into the evolution of the New World diploid cottons (Gossypium, subgenus Houzingenia) based on genome sequencing.</title>
        <authorList>
            <person name="Grover C.E."/>
            <person name="Arick M.A. 2nd"/>
            <person name="Thrash A."/>
            <person name="Conover J.L."/>
            <person name="Sanders W.S."/>
            <person name="Peterson D.G."/>
            <person name="Frelichowski J.E."/>
            <person name="Scheffler J.A."/>
            <person name="Scheffler B.E."/>
            <person name="Wendel J.F."/>
        </authorList>
    </citation>
    <scope>NUCLEOTIDE SEQUENCE [LARGE SCALE GENOMIC DNA]</scope>
    <source>
        <strain evidence="1">8</strain>
        <tissue evidence="1">Leaf</tissue>
    </source>
</reference>
<dbReference type="EMBL" id="JABEZW010000006">
    <property type="protein sequence ID" value="MBA0767103.1"/>
    <property type="molecule type" value="Genomic_DNA"/>
</dbReference>
<organism evidence="1 2">
    <name type="scientific">Gossypium trilobum</name>
    <dbReference type="NCBI Taxonomy" id="34281"/>
    <lineage>
        <taxon>Eukaryota</taxon>
        <taxon>Viridiplantae</taxon>
        <taxon>Streptophyta</taxon>
        <taxon>Embryophyta</taxon>
        <taxon>Tracheophyta</taxon>
        <taxon>Spermatophyta</taxon>
        <taxon>Magnoliopsida</taxon>
        <taxon>eudicotyledons</taxon>
        <taxon>Gunneridae</taxon>
        <taxon>Pentapetalae</taxon>
        <taxon>rosids</taxon>
        <taxon>malvids</taxon>
        <taxon>Malvales</taxon>
        <taxon>Malvaceae</taxon>
        <taxon>Malvoideae</taxon>
        <taxon>Gossypium</taxon>
    </lineage>
</organism>
<dbReference type="AlphaFoldDB" id="A0A7J9E248"/>
<comment type="caution">
    <text evidence="1">The sequence shown here is derived from an EMBL/GenBank/DDBJ whole genome shotgun (WGS) entry which is preliminary data.</text>
</comment>
<evidence type="ECO:0000313" key="1">
    <source>
        <dbReference type="EMBL" id="MBA0767103.1"/>
    </source>
</evidence>
<evidence type="ECO:0000313" key="2">
    <source>
        <dbReference type="Proteomes" id="UP000593568"/>
    </source>
</evidence>
<name>A0A7J9E248_9ROSI</name>
<dbReference type="Proteomes" id="UP000593568">
    <property type="component" value="Unassembled WGS sequence"/>
</dbReference>
<sequence>MLLLFMLRRLQHGLEWSETRLVPPYGAALVFGQAIRTRWWQKEWRYERCCLGSSGWGLIKLSLSLIAHVSWVCYKTKWLMTRQYYL</sequence>
<keyword evidence="2" id="KW-1185">Reference proteome</keyword>
<gene>
    <name evidence="1" type="ORF">Gotri_016056</name>
</gene>